<dbReference type="InterPro" id="IPR013424">
    <property type="entry name" value="Ice-binding_C"/>
</dbReference>
<organism evidence="3 4">
    <name type="scientific">Pelomonas margarita</name>
    <dbReference type="NCBI Taxonomy" id="3299031"/>
    <lineage>
        <taxon>Bacteria</taxon>
        <taxon>Pseudomonadati</taxon>
        <taxon>Pseudomonadota</taxon>
        <taxon>Betaproteobacteria</taxon>
        <taxon>Burkholderiales</taxon>
        <taxon>Sphaerotilaceae</taxon>
        <taxon>Roseateles</taxon>
    </lineage>
</organism>
<dbReference type="NCBIfam" id="TIGR02595">
    <property type="entry name" value="PEP_CTERM"/>
    <property type="match status" value="1"/>
</dbReference>
<sequence>MISRTTKFAAVFAAAVVSHTALAATEQVDVAWKGNSALAGERMKAFVDGDQVYGGSRGALAHELGYTQLAGGTSTSFEAFCIEPTQPNSKLTATYDKSVLGGNEGKLLAALYTTSYKTGAGAAWDSVAQAAFQTAVWELTQEKAVNGSTTYGILDGNFSVTGASGVTSLASTFLASALSYTGTSTYSVYKLTNGDYQDLVVATKLTSPVAVVPEPESYALLLAGLGVVAWVARRRQPR</sequence>
<reference evidence="3 4" key="1">
    <citation type="submission" date="2024-08" db="EMBL/GenBank/DDBJ databases">
        <authorList>
            <person name="Lu H."/>
        </authorList>
    </citation>
    <scope>NUCLEOTIDE SEQUENCE [LARGE SCALE GENOMIC DNA]</scope>
    <source>
        <strain evidence="3 4">LKC17W</strain>
    </source>
</reference>
<protein>
    <submittedName>
        <fullName evidence="3">PEP-CTERM sorting domain-containing protein</fullName>
    </submittedName>
</protein>
<feature type="chain" id="PRO_5046992199" evidence="1">
    <location>
        <begin position="24"/>
        <end position="238"/>
    </location>
</feature>
<comment type="caution">
    <text evidence="3">The sequence shown here is derived from an EMBL/GenBank/DDBJ whole genome shotgun (WGS) entry which is preliminary data.</text>
</comment>
<evidence type="ECO:0000313" key="3">
    <source>
        <dbReference type="EMBL" id="MFG6443132.1"/>
    </source>
</evidence>
<dbReference type="Pfam" id="PF07589">
    <property type="entry name" value="PEP-CTERM"/>
    <property type="match status" value="1"/>
</dbReference>
<evidence type="ECO:0000256" key="1">
    <source>
        <dbReference type="SAM" id="SignalP"/>
    </source>
</evidence>
<proteinExistence type="predicted"/>
<dbReference type="EMBL" id="JBIGHW010000016">
    <property type="protein sequence ID" value="MFG6443132.1"/>
    <property type="molecule type" value="Genomic_DNA"/>
</dbReference>
<keyword evidence="1" id="KW-0732">Signal</keyword>
<feature type="signal peptide" evidence="1">
    <location>
        <begin position="1"/>
        <end position="23"/>
    </location>
</feature>
<dbReference type="Proteomes" id="UP001606301">
    <property type="component" value="Unassembled WGS sequence"/>
</dbReference>
<feature type="domain" description="Ice-binding protein C-terminal" evidence="2">
    <location>
        <begin position="212"/>
        <end position="235"/>
    </location>
</feature>
<accession>A0ABW7FP91</accession>
<keyword evidence="4" id="KW-1185">Reference proteome</keyword>
<evidence type="ECO:0000259" key="2">
    <source>
        <dbReference type="Pfam" id="PF07589"/>
    </source>
</evidence>
<evidence type="ECO:0000313" key="4">
    <source>
        <dbReference type="Proteomes" id="UP001606301"/>
    </source>
</evidence>
<name>A0ABW7FP91_9BURK</name>
<gene>
    <name evidence="3" type="ORF">ACG0Z3_20780</name>
</gene>
<dbReference type="RefSeq" id="WP_394401284.1">
    <property type="nucleotide sequence ID" value="NZ_JBIGHW010000016.1"/>
</dbReference>